<evidence type="ECO:0000256" key="2">
    <source>
        <dbReference type="ARBA" id="ARBA00022723"/>
    </source>
</evidence>
<evidence type="ECO:0000313" key="7">
    <source>
        <dbReference type="EMBL" id="TWD91068.1"/>
    </source>
</evidence>
<dbReference type="InterPro" id="IPR009056">
    <property type="entry name" value="Cyt_c-like_dom"/>
</dbReference>
<evidence type="ECO:0000256" key="5">
    <source>
        <dbReference type="SAM" id="Phobius"/>
    </source>
</evidence>
<dbReference type="GO" id="GO:0020037">
    <property type="term" value="F:heme binding"/>
    <property type="evidence" value="ECO:0007669"/>
    <property type="project" value="InterPro"/>
</dbReference>
<dbReference type="Gene3D" id="1.10.760.10">
    <property type="entry name" value="Cytochrome c-like domain"/>
    <property type="match status" value="1"/>
</dbReference>
<proteinExistence type="predicted"/>
<sequence length="202" mass="20596">MSADPHYQATEEAHTGPIKNPKQLLLAVFFSFVAPILIIVGLVAYVVSGNKPAGTAEGDNMSLYGVSKDARDREVAERLKKVGAIEIRDANRPLAAGEAVFKAQCAACHASPGIPGAPHYGDAAAWGPRIGQGYETLLDHALHGKGAMPAQGGGDFEDLEIGRAVVYMANAGGAKFAVPERPAAAAAPADGAASAPAAAASK</sequence>
<keyword evidence="5" id="KW-0472">Membrane</keyword>
<dbReference type="PROSITE" id="PS51007">
    <property type="entry name" value="CYTC"/>
    <property type="match status" value="1"/>
</dbReference>
<evidence type="ECO:0000256" key="1">
    <source>
        <dbReference type="ARBA" id="ARBA00022617"/>
    </source>
</evidence>
<feature type="transmembrane region" description="Helical" evidence="5">
    <location>
        <begin position="24"/>
        <end position="47"/>
    </location>
</feature>
<dbReference type="InterPro" id="IPR036909">
    <property type="entry name" value="Cyt_c-like_dom_sf"/>
</dbReference>
<dbReference type="GO" id="GO:0046872">
    <property type="term" value="F:metal ion binding"/>
    <property type="evidence" value="ECO:0007669"/>
    <property type="project" value="UniProtKB-KW"/>
</dbReference>
<keyword evidence="1 4" id="KW-0349">Heme</keyword>
<organism evidence="7 8">
    <name type="scientific">Variovorax beijingensis</name>
    <dbReference type="NCBI Taxonomy" id="2496117"/>
    <lineage>
        <taxon>Bacteria</taxon>
        <taxon>Pseudomonadati</taxon>
        <taxon>Pseudomonadota</taxon>
        <taxon>Betaproteobacteria</taxon>
        <taxon>Burkholderiales</taxon>
        <taxon>Comamonadaceae</taxon>
        <taxon>Variovorax</taxon>
    </lineage>
</organism>
<dbReference type="OrthoDB" id="9814708at2"/>
<name>A0A561CJE2_9BURK</name>
<evidence type="ECO:0000259" key="6">
    <source>
        <dbReference type="PROSITE" id="PS51007"/>
    </source>
</evidence>
<dbReference type="PANTHER" id="PTHR40942:SF4">
    <property type="entry name" value="CYTOCHROME C5"/>
    <property type="match status" value="1"/>
</dbReference>
<dbReference type="RefSeq" id="WP_145739720.1">
    <property type="nucleotide sequence ID" value="NZ_VIVL01000001.1"/>
</dbReference>
<dbReference type="PANTHER" id="PTHR40942">
    <property type="match status" value="1"/>
</dbReference>
<evidence type="ECO:0000256" key="3">
    <source>
        <dbReference type="ARBA" id="ARBA00023004"/>
    </source>
</evidence>
<keyword evidence="5" id="KW-0812">Transmembrane</keyword>
<feature type="domain" description="Cytochrome c" evidence="6">
    <location>
        <begin position="92"/>
        <end position="172"/>
    </location>
</feature>
<keyword evidence="3 4" id="KW-0408">Iron</keyword>
<dbReference type="GO" id="GO:0009055">
    <property type="term" value="F:electron transfer activity"/>
    <property type="evidence" value="ECO:0007669"/>
    <property type="project" value="InterPro"/>
</dbReference>
<gene>
    <name evidence="7" type="ORF">FB547_101737</name>
</gene>
<comment type="caution">
    <text evidence="7">The sequence shown here is derived from an EMBL/GenBank/DDBJ whole genome shotgun (WGS) entry which is preliminary data.</text>
</comment>
<dbReference type="EMBL" id="VIVL01000001">
    <property type="protein sequence ID" value="TWD91068.1"/>
    <property type="molecule type" value="Genomic_DNA"/>
</dbReference>
<evidence type="ECO:0000313" key="8">
    <source>
        <dbReference type="Proteomes" id="UP000319722"/>
    </source>
</evidence>
<dbReference type="Proteomes" id="UP000319722">
    <property type="component" value="Unassembled WGS sequence"/>
</dbReference>
<keyword evidence="5" id="KW-1133">Transmembrane helix</keyword>
<accession>A0A561CJE2</accession>
<dbReference type="SUPFAM" id="SSF46626">
    <property type="entry name" value="Cytochrome c"/>
    <property type="match status" value="1"/>
</dbReference>
<dbReference type="Pfam" id="PF13442">
    <property type="entry name" value="Cytochrome_CBB3"/>
    <property type="match status" value="1"/>
</dbReference>
<keyword evidence="2 4" id="KW-0479">Metal-binding</keyword>
<reference evidence="7 8" key="1">
    <citation type="submission" date="2019-06" db="EMBL/GenBank/DDBJ databases">
        <title>Sorghum-associated microbial communities from plants grown in Nebraska, USA.</title>
        <authorList>
            <person name="Schachtman D."/>
        </authorList>
    </citation>
    <scope>NUCLEOTIDE SEQUENCE [LARGE SCALE GENOMIC DNA]</scope>
    <source>
        <strain evidence="7 8">T529</strain>
    </source>
</reference>
<dbReference type="AlphaFoldDB" id="A0A561CJE2"/>
<evidence type="ECO:0000256" key="4">
    <source>
        <dbReference type="PROSITE-ProRule" id="PRU00433"/>
    </source>
</evidence>
<protein>
    <submittedName>
        <fullName evidence="7">Cbb3-type cytochrome c oxidase subunit III</fullName>
    </submittedName>
</protein>